<evidence type="ECO:0000256" key="3">
    <source>
        <dbReference type="ARBA" id="ARBA00022475"/>
    </source>
</evidence>
<reference evidence="12" key="1">
    <citation type="submission" date="2023-01" db="EMBL/GenBank/DDBJ databases">
        <title>Key to firefly adult light organ development and bioluminescence: homeobox transcription factors regulate luciferase expression and transportation to peroxisome.</title>
        <authorList>
            <person name="Fu X."/>
        </authorList>
    </citation>
    <scope>NUCLEOTIDE SEQUENCE [LARGE SCALE GENOMIC DNA]</scope>
</reference>
<keyword evidence="2" id="KW-0813">Transport</keyword>
<feature type="transmembrane region" description="Helical" evidence="9">
    <location>
        <begin position="145"/>
        <end position="167"/>
    </location>
</feature>
<evidence type="ECO:0000313" key="11">
    <source>
        <dbReference type="EMBL" id="KAK4874421.1"/>
    </source>
</evidence>
<keyword evidence="4" id="KW-0762">Sugar transport</keyword>
<keyword evidence="6 9" id="KW-1133">Transmembrane helix</keyword>
<evidence type="ECO:0000256" key="7">
    <source>
        <dbReference type="ARBA" id="ARBA00023136"/>
    </source>
</evidence>
<dbReference type="Pfam" id="PF00083">
    <property type="entry name" value="Sugar_tr"/>
    <property type="match status" value="1"/>
</dbReference>
<dbReference type="SUPFAM" id="SSF103473">
    <property type="entry name" value="MFS general substrate transporter"/>
    <property type="match status" value="1"/>
</dbReference>
<name>A0AAN7P301_9COLE</name>
<keyword evidence="7 9" id="KW-0472">Membrane</keyword>
<dbReference type="Proteomes" id="UP001353858">
    <property type="component" value="Unassembled WGS sequence"/>
</dbReference>
<evidence type="ECO:0000313" key="12">
    <source>
        <dbReference type="Proteomes" id="UP001353858"/>
    </source>
</evidence>
<dbReference type="AlphaFoldDB" id="A0AAN7P301"/>
<dbReference type="InterPro" id="IPR050549">
    <property type="entry name" value="MFS_Trehalose_Transporter"/>
</dbReference>
<dbReference type="PRINTS" id="PR00171">
    <property type="entry name" value="SUGRTRNSPORT"/>
</dbReference>
<feature type="transmembrane region" description="Helical" evidence="9">
    <location>
        <begin position="57"/>
        <end position="80"/>
    </location>
</feature>
<dbReference type="InterPro" id="IPR005828">
    <property type="entry name" value="MFS_sugar_transport-like"/>
</dbReference>
<sequence length="455" mass="49893">MFQKLNQQKNIVGKLKQIVATICLGPLVIGVSISWTSPVLPQLESNSSVFHLTKNEASWVGSMLGFGVLTAAIPTGYLAGRFGIKKCVIGLTIPMLLFAIIAVTSSDVYTLCLARFFCGMANGGVCVISPMYMSEISDVSFRATLGSFFEFLIYVAVVFVAICGAYVDYITLTITVGTLCFVLSIIFIFLPESPTYLMKINKRDEAEKSVMFYFNDAGDVTQALNEIQNNLESKHHQLGLRQALRSKAVVRGLVASVGLTLFQKFSGIDCVLFYTVNIFQVTDTGLDAYTSSIILAFVQFTSAILIVFVVEYADRRVFLFISTIGMGLSLAALATYFLLKECGISFIGFGYIPLASLIVYAFAFSVGLGPILWMINGELFAPNVKGIANGITMTTNWGFLSIVTKSFPIVMSSIGPHFTFYLFSLSMFGCAIFIRFFVPETRGKSLEQIQIELES</sequence>
<feature type="transmembrane region" description="Helical" evidence="9">
    <location>
        <begin position="18"/>
        <end position="37"/>
    </location>
</feature>
<evidence type="ECO:0000256" key="8">
    <source>
        <dbReference type="ARBA" id="ARBA00023180"/>
    </source>
</evidence>
<organism evidence="11 12">
    <name type="scientific">Aquatica leii</name>
    <dbReference type="NCBI Taxonomy" id="1421715"/>
    <lineage>
        <taxon>Eukaryota</taxon>
        <taxon>Metazoa</taxon>
        <taxon>Ecdysozoa</taxon>
        <taxon>Arthropoda</taxon>
        <taxon>Hexapoda</taxon>
        <taxon>Insecta</taxon>
        <taxon>Pterygota</taxon>
        <taxon>Neoptera</taxon>
        <taxon>Endopterygota</taxon>
        <taxon>Coleoptera</taxon>
        <taxon>Polyphaga</taxon>
        <taxon>Elateriformia</taxon>
        <taxon>Elateroidea</taxon>
        <taxon>Lampyridae</taxon>
        <taxon>Luciolinae</taxon>
        <taxon>Aquatica</taxon>
    </lineage>
</organism>
<feature type="transmembrane region" description="Helical" evidence="9">
    <location>
        <begin position="317"/>
        <end position="339"/>
    </location>
</feature>
<feature type="domain" description="Major facilitator superfamily (MFS) profile" evidence="10">
    <location>
        <begin position="18"/>
        <end position="442"/>
    </location>
</feature>
<comment type="caution">
    <text evidence="11">The sequence shown here is derived from an EMBL/GenBank/DDBJ whole genome shotgun (WGS) entry which is preliminary data.</text>
</comment>
<evidence type="ECO:0000256" key="6">
    <source>
        <dbReference type="ARBA" id="ARBA00022989"/>
    </source>
</evidence>
<evidence type="ECO:0000256" key="9">
    <source>
        <dbReference type="SAM" id="Phobius"/>
    </source>
</evidence>
<dbReference type="InterPro" id="IPR005829">
    <property type="entry name" value="Sugar_transporter_CS"/>
</dbReference>
<dbReference type="FunFam" id="1.20.1250.20:FF:000218">
    <property type="entry name" value="facilitated trehalose transporter Tret1"/>
    <property type="match status" value="1"/>
</dbReference>
<evidence type="ECO:0000256" key="4">
    <source>
        <dbReference type="ARBA" id="ARBA00022597"/>
    </source>
</evidence>
<feature type="transmembrane region" description="Helical" evidence="9">
    <location>
        <begin position="351"/>
        <end position="375"/>
    </location>
</feature>
<dbReference type="EMBL" id="JARPUR010000006">
    <property type="protein sequence ID" value="KAK4874421.1"/>
    <property type="molecule type" value="Genomic_DNA"/>
</dbReference>
<dbReference type="InterPro" id="IPR003663">
    <property type="entry name" value="Sugar/inositol_transpt"/>
</dbReference>
<keyword evidence="5 9" id="KW-0812">Transmembrane</keyword>
<keyword evidence="8" id="KW-0325">Glycoprotein</keyword>
<keyword evidence="12" id="KW-1185">Reference proteome</keyword>
<keyword evidence="3" id="KW-1003">Cell membrane</keyword>
<dbReference type="InterPro" id="IPR020846">
    <property type="entry name" value="MFS_dom"/>
</dbReference>
<dbReference type="Gene3D" id="1.20.1250.20">
    <property type="entry name" value="MFS general substrate transporter like domains"/>
    <property type="match status" value="2"/>
</dbReference>
<dbReference type="PROSITE" id="PS00217">
    <property type="entry name" value="SUGAR_TRANSPORT_2"/>
    <property type="match status" value="1"/>
</dbReference>
<feature type="transmembrane region" description="Helical" evidence="9">
    <location>
        <begin position="387"/>
        <end position="407"/>
    </location>
</feature>
<dbReference type="GO" id="GO:0005886">
    <property type="term" value="C:plasma membrane"/>
    <property type="evidence" value="ECO:0007669"/>
    <property type="project" value="UniProtKB-SubCell"/>
</dbReference>
<feature type="transmembrane region" description="Helical" evidence="9">
    <location>
        <begin position="87"/>
        <end position="106"/>
    </location>
</feature>
<feature type="transmembrane region" description="Helical" evidence="9">
    <location>
        <begin position="288"/>
        <end position="310"/>
    </location>
</feature>
<dbReference type="InterPro" id="IPR036259">
    <property type="entry name" value="MFS_trans_sf"/>
</dbReference>
<dbReference type="PANTHER" id="PTHR48021:SF86">
    <property type="entry name" value="FACILITATED TREHALOSE TRANSPORTER TRET1-1-LIKE PROTEIN"/>
    <property type="match status" value="1"/>
</dbReference>
<proteinExistence type="predicted"/>
<dbReference type="PROSITE" id="PS50850">
    <property type="entry name" value="MFS"/>
    <property type="match status" value="1"/>
</dbReference>
<accession>A0AAN7P301</accession>
<dbReference type="GO" id="GO:0022857">
    <property type="term" value="F:transmembrane transporter activity"/>
    <property type="evidence" value="ECO:0007669"/>
    <property type="project" value="InterPro"/>
</dbReference>
<comment type="subcellular location">
    <subcellularLocation>
        <location evidence="1">Cell membrane</location>
        <topology evidence="1">Multi-pass membrane protein</topology>
    </subcellularLocation>
</comment>
<evidence type="ECO:0000259" key="10">
    <source>
        <dbReference type="PROSITE" id="PS50850"/>
    </source>
</evidence>
<evidence type="ECO:0000256" key="2">
    <source>
        <dbReference type="ARBA" id="ARBA00022448"/>
    </source>
</evidence>
<evidence type="ECO:0000256" key="1">
    <source>
        <dbReference type="ARBA" id="ARBA00004651"/>
    </source>
</evidence>
<gene>
    <name evidence="11" type="ORF">RN001_013781</name>
</gene>
<dbReference type="PANTHER" id="PTHR48021">
    <property type="match status" value="1"/>
</dbReference>
<evidence type="ECO:0000256" key="5">
    <source>
        <dbReference type="ARBA" id="ARBA00022692"/>
    </source>
</evidence>
<protein>
    <recommendedName>
        <fullName evidence="10">Major facilitator superfamily (MFS) profile domain-containing protein</fullName>
    </recommendedName>
</protein>
<feature type="transmembrane region" description="Helical" evidence="9">
    <location>
        <begin position="173"/>
        <end position="190"/>
    </location>
</feature>
<feature type="transmembrane region" description="Helical" evidence="9">
    <location>
        <begin position="419"/>
        <end position="438"/>
    </location>
</feature>